<name>A0A917DFC2_9SPHN</name>
<dbReference type="GO" id="GO:0020037">
    <property type="term" value="F:heme binding"/>
    <property type="evidence" value="ECO:0007669"/>
    <property type="project" value="InterPro"/>
</dbReference>
<dbReference type="InterPro" id="IPR012292">
    <property type="entry name" value="Globin/Proto"/>
</dbReference>
<dbReference type="GO" id="GO:0046872">
    <property type="term" value="F:metal ion binding"/>
    <property type="evidence" value="ECO:0007669"/>
    <property type="project" value="UniProtKB-KW"/>
</dbReference>
<dbReference type="InterPro" id="IPR001486">
    <property type="entry name" value="Hemoglobin_trunc"/>
</dbReference>
<dbReference type="Proteomes" id="UP000598997">
    <property type="component" value="Unassembled WGS sequence"/>
</dbReference>
<evidence type="ECO:0000256" key="1">
    <source>
        <dbReference type="ARBA" id="ARBA00022448"/>
    </source>
</evidence>
<keyword evidence="4" id="KW-0408">Iron</keyword>
<evidence type="ECO:0000313" key="6">
    <source>
        <dbReference type="Proteomes" id="UP000598997"/>
    </source>
</evidence>
<evidence type="ECO:0000256" key="2">
    <source>
        <dbReference type="ARBA" id="ARBA00022617"/>
    </source>
</evidence>
<accession>A0A917DFC2</accession>
<dbReference type="RefSeq" id="WP_066764540.1">
    <property type="nucleotide sequence ID" value="NZ_BMIO01000002.1"/>
</dbReference>
<keyword evidence="2" id="KW-0349">Heme</keyword>
<keyword evidence="3" id="KW-0479">Metal-binding</keyword>
<dbReference type="AlphaFoldDB" id="A0A917DFC2"/>
<dbReference type="InterPro" id="IPR009050">
    <property type="entry name" value="Globin-like_sf"/>
</dbReference>
<dbReference type="SUPFAM" id="SSF46458">
    <property type="entry name" value="Globin-like"/>
    <property type="match status" value="1"/>
</dbReference>
<protein>
    <recommendedName>
        <fullName evidence="7">Globin</fullName>
    </recommendedName>
</protein>
<dbReference type="Pfam" id="PF01152">
    <property type="entry name" value="Bac_globin"/>
    <property type="match status" value="1"/>
</dbReference>
<evidence type="ECO:0000256" key="4">
    <source>
        <dbReference type="ARBA" id="ARBA00023004"/>
    </source>
</evidence>
<dbReference type="CDD" id="cd14773">
    <property type="entry name" value="TrHb2_PhHbO-like_O"/>
    <property type="match status" value="1"/>
</dbReference>
<comment type="caution">
    <text evidence="5">The sequence shown here is derived from an EMBL/GenBank/DDBJ whole genome shotgun (WGS) entry which is preliminary data.</text>
</comment>
<gene>
    <name evidence="5" type="ORF">GCM10010989_07310</name>
</gene>
<evidence type="ECO:0008006" key="7">
    <source>
        <dbReference type="Google" id="ProtNLM"/>
    </source>
</evidence>
<dbReference type="Gene3D" id="1.10.490.10">
    <property type="entry name" value="Globins"/>
    <property type="match status" value="1"/>
</dbReference>
<sequence>MTTTPRTPYQALGGAETFRRITDRFYDLMESEPEFAELRAMHAPDLTPMRGALASFLGGWAGGPREWFDANPGRCMFSVHGDFPISADTAGQWADAMERAIAEEDIENADLAAQLSERLTTMARGMAKVPA</sequence>
<dbReference type="EMBL" id="BMIO01000002">
    <property type="protein sequence ID" value="GGD35695.1"/>
    <property type="molecule type" value="Genomic_DNA"/>
</dbReference>
<organism evidence="5 6">
    <name type="scientific">Croceicoccus pelagius</name>
    <dbReference type="NCBI Taxonomy" id="1703341"/>
    <lineage>
        <taxon>Bacteria</taxon>
        <taxon>Pseudomonadati</taxon>
        <taxon>Pseudomonadota</taxon>
        <taxon>Alphaproteobacteria</taxon>
        <taxon>Sphingomonadales</taxon>
        <taxon>Erythrobacteraceae</taxon>
        <taxon>Croceicoccus</taxon>
    </lineage>
</organism>
<proteinExistence type="predicted"/>
<reference evidence="5 6" key="1">
    <citation type="journal article" date="2014" name="Int. J. Syst. Evol. Microbiol.">
        <title>Complete genome sequence of Corynebacterium casei LMG S-19264T (=DSM 44701T), isolated from a smear-ripened cheese.</title>
        <authorList>
            <consortium name="US DOE Joint Genome Institute (JGI-PGF)"/>
            <person name="Walter F."/>
            <person name="Albersmeier A."/>
            <person name="Kalinowski J."/>
            <person name="Ruckert C."/>
        </authorList>
    </citation>
    <scope>NUCLEOTIDE SEQUENCE [LARGE SCALE GENOMIC DNA]</scope>
    <source>
        <strain evidence="5 6">CGMCC 1.15358</strain>
    </source>
</reference>
<keyword evidence="6" id="KW-1185">Reference proteome</keyword>
<keyword evidence="1" id="KW-0813">Transport</keyword>
<evidence type="ECO:0000256" key="3">
    <source>
        <dbReference type="ARBA" id="ARBA00022723"/>
    </source>
</evidence>
<dbReference type="OrthoDB" id="9790913at2"/>
<evidence type="ECO:0000313" key="5">
    <source>
        <dbReference type="EMBL" id="GGD35695.1"/>
    </source>
</evidence>
<dbReference type="GO" id="GO:0019825">
    <property type="term" value="F:oxygen binding"/>
    <property type="evidence" value="ECO:0007669"/>
    <property type="project" value="InterPro"/>
</dbReference>